<gene>
    <name evidence="1" type="ORF">BT96DRAFT_930973</name>
</gene>
<evidence type="ECO:0000313" key="1">
    <source>
        <dbReference type="EMBL" id="KAE9411077.1"/>
    </source>
</evidence>
<dbReference type="EMBL" id="ML769384">
    <property type="protein sequence ID" value="KAE9411077.1"/>
    <property type="molecule type" value="Genomic_DNA"/>
</dbReference>
<protein>
    <submittedName>
        <fullName evidence="1">Uncharacterized protein</fullName>
    </submittedName>
</protein>
<dbReference type="Proteomes" id="UP000799118">
    <property type="component" value="Unassembled WGS sequence"/>
</dbReference>
<proteinExistence type="predicted"/>
<sequence>MIKSQSRSTEAEFDTAAGAKVVVVDKLYLPKVDLQKSWMSHRVVKRWKITDGLQNTPSCLKLMMPLVLCVRLFHWYGYFLPETDSNSQRTPQYRNLFKVALAPSDRCSESVHCLHSDTHWVSLSKIVKLPSGSICNSGTSTNKSPRSVWRRYPDGKVCR</sequence>
<keyword evidence="2" id="KW-1185">Reference proteome</keyword>
<organism evidence="1 2">
    <name type="scientific">Gymnopus androsaceus JB14</name>
    <dbReference type="NCBI Taxonomy" id="1447944"/>
    <lineage>
        <taxon>Eukaryota</taxon>
        <taxon>Fungi</taxon>
        <taxon>Dikarya</taxon>
        <taxon>Basidiomycota</taxon>
        <taxon>Agaricomycotina</taxon>
        <taxon>Agaricomycetes</taxon>
        <taxon>Agaricomycetidae</taxon>
        <taxon>Agaricales</taxon>
        <taxon>Marasmiineae</taxon>
        <taxon>Omphalotaceae</taxon>
        <taxon>Gymnopus</taxon>
    </lineage>
</organism>
<name>A0A6A4ISF3_9AGAR</name>
<accession>A0A6A4ISF3</accession>
<evidence type="ECO:0000313" key="2">
    <source>
        <dbReference type="Proteomes" id="UP000799118"/>
    </source>
</evidence>
<reference evidence="1" key="1">
    <citation type="journal article" date="2019" name="Environ. Microbiol.">
        <title>Fungal ecological strategies reflected in gene transcription - a case study of two litter decomposers.</title>
        <authorList>
            <person name="Barbi F."/>
            <person name="Kohler A."/>
            <person name="Barry K."/>
            <person name="Baskaran P."/>
            <person name="Daum C."/>
            <person name="Fauchery L."/>
            <person name="Ihrmark K."/>
            <person name="Kuo A."/>
            <person name="LaButti K."/>
            <person name="Lipzen A."/>
            <person name="Morin E."/>
            <person name="Grigoriev I.V."/>
            <person name="Henrissat B."/>
            <person name="Lindahl B."/>
            <person name="Martin F."/>
        </authorList>
    </citation>
    <scope>NUCLEOTIDE SEQUENCE</scope>
    <source>
        <strain evidence="1">JB14</strain>
    </source>
</reference>
<dbReference type="AlphaFoldDB" id="A0A6A4ISF3"/>